<dbReference type="OrthoDB" id="7827685at2759"/>
<dbReference type="InterPro" id="IPR016897">
    <property type="entry name" value="SKP1"/>
</dbReference>
<evidence type="ECO:0000313" key="5">
    <source>
        <dbReference type="EMBL" id="KAJ4831232.1"/>
    </source>
</evidence>
<evidence type="ECO:0000259" key="4">
    <source>
        <dbReference type="Pfam" id="PF03931"/>
    </source>
</evidence>
<dbReference type="Pfam" id="PF03931">
    <property type="entry name" value="Skp1_POZ"/>
    <property type="match status" value="1"/>
</dbReference>
<dbReference type="InterPro" id="IPR011333">
    <property type="entry name" value="SKP1/BTB/POZ_sf"/>
</dbReference>
<organism evidence="5 6">
    <name type="scientific">Turnera subulata</name>
    <dbReference type="NCBI Taxonomy" id="218843"/>
    <lineage>
        <taxon>Eukaryota</taxon>
        <taxon>Viridiplantae</taxon>
        <taxon>Streptophyta</taxon>
        <taxon>Embryophyta</taxon>
        <taxon>Tracheophyta</taxon>
        <taxon>Spermatophyta</taxon>
        <taxon>Magnoliopsida</taxon>
        <taxon>eudicotyledons</taxon>
        <taxon>Gunneridae</taxon>
        <taxon>Pentapetalae</taxon>
        <taxon>rosids</taxon>
        <taxon>fabids</taxon>
        <taxon>Malpighiales</taxon>
        <taxon>Passifloraceae</taxon>
        <taxon>Turnera</taxon>
    </lineage>
</organism>
<dbReference type="InterPro" id="IPR016073">
    <property type="entry name" value="Skp1_comp_POZ"/>
</dbReference>
<comment type="similarity">
    <text evidence="2">Belongs to the SKP1 family.</text>
</comment>
<keyword evidence="6" id="KW-1185">Reference proteome</keyword>
<reference evidence="5" key="2">
    <citation type="journal article" date="2023" name="Plants (Basel)">
        <title>Annotation of the Turnera subulata (Passifloraceae) Draft Genome Reveals the S-Locus Evolved after the Divergence of Turneroideae from Passifloroideae in a Stepwise Manner.</title>
        <authorList>
            <person name="Henning P.M."/>
            <person name="Roalson E.H."/>
            <person name="Mir W."/>
            <person name="McCubbin A.G."/>
            <person name="Shore J.S."/>
        </authorList>
    </citation>
    <scope>NUCLEOTIDE SEQUENCE</scope>
    <source>
        <strain evidence="5">F60SS</strain>
    </source>
</reference>
<evidence type="ECO:0000256" key="2">
    <source>
        <dbReference type="ARBA" id="ARBA00009993"/>
    </source>
</evidence>
<evidence type="ECO:0000256" key="1">
    <source>
        <dbReference type="ARBA" id="ARBA00004906"/>
    </source>
</evidence>
<gene>
    <name evidence="5" type="ORF">Tsubulata_028248</name>
</gene>
<dbReference type="SUPFAM" id="SSF54695">
    <property type="entry name" value="POZ domain"/>
    <property type="match status" value="1"/>
</dbReference>
<dbReference type="GO" id="GO:0009867">
    <property type="term" value="P:jasmonic acid mediated signaling pathway"/>
    <property type="evidence" value="ECO:0007669"/>
    <property type="project" value="UniProtKB-ARBA"/>
</dbReference>
<evidence type="ECO:0000313" key="6">
    <source>
        <dbReference type="Proteomes" id="UP001141552"/>
    </source>
</evidence>
<dbReference type="GO" id="GO:0006511">
    <property type="term" value="P:ubiquitin-dependent protein catabolic process"/>
    <property type="evidence" value="ECO:0007669"/>
    <property type="project" value="InterPro"/>
</dbReference>
<proteinExistence type="inferred from homology"/>
<dbReference type="Proteomes" id="UP001141552">
    <property type="component" value="Unassembled WGS sequence"/>
</dbReference>
<evidence type="ECO:0000256" key="3">
    <source>
        <dbReference type="ARBA" id="ARBA00022786"/>
    </source>
</evidence>
<dbReference type="PANTHER" id="PTHR11165">
    <property type="entry name" value="SKP1"/>
    <property type="match status" value="1"/>
</dbReference>
<reference evidence="5" key="1">
    <citation type="submission" date="2022-02" db="EMBL/GenBank/DDBJ databases">
        <authorList>
            <person name="Henning P.M."/>
            <person name="McCubbin A.G."/>
            <person name="Shore J.S."/>
        </authorList>
    </citation>
    <scope>NUCLEOTIDE SEQUENCE</scope>
    <source>
        <strain evidence="5">F60SS</strain>
        <tissue evidence="5">Leaves</tissue>
    </source>
</reference>
<dbReference type="SMART" id="SM00512">
    <property type="entry name" value="Skp1"/>
    <property type="match status" value="1"/>
</dbReference>
<dbReference type="AlphaFoldDB" id="A0A9Q0FIX6"/>
<keyword evidence="3" id="KW-0833">Ubl conjugation pathway</keyword>
<comment type="caution">
    <text evidence="5">The sequence shown here is derived from an EMBL/GenBank/DDBJ whole genome shotgun (WGS) entry which is preliminary data.</text>
</comment>
<sequence length="113" mass="12727">MFTSSEKMITLMSSDGEDFVVEEAVALQSQTIKHMIEDGYANQSIPLPNVTGHTMSKDLEYCKRPTSFSEKKEIELKAWDAEFTKGDQDTLFDVLLVIDPTLHAAILYFSLFG</sequence>
<name>A0A9Q0FIX6_9ROSI</name>
<dbReference type="EMBL" id="JAKUCV010005427">
    <property type="protein sequence ID" value="KAJ4831232.1"/>
    <property type="molecule type" value="Genomic_DNA"/>
</dbReference>
<accession>A0A9Q0FIX6</accession>
<dbReference type="InterPro" id="IPR001232">
    <property type="entry name" value="SKP1-like"/>
</dbReference>
<feature type="domain" description="SKP1 component POZ" evidence="4">
    <location>
        <begin position="7"/>
        <end position="64"/>
    </location>
</feature>
<dbReference type="Gene3D" id="3.30.710.10">
    <property type="entry name" value="Potassium Channel Kv1.1, Chain A"/>
    <property type="match status" value="1"/>
</dbReference>
<comment type="pathway">
    <text evidence="1">Protein modification; protein ubiquitination.</text>
</comment>
<protein>
    <recommendedName>
        <fullName evidence="4">SKP1 component POZ domain-containing protein</fullName>
    </recommendedName>
</protein>